<keyword evidence="5" id="KW-0808">Transferase</keyword>
<dbReference type="PANTHER" id="PTHR43711:SF31">
    <property type="entry name" value="HISTIDINE KINASE"/>
    <property type="match status" value="1"/>
</dbReference>
<keyword evidence="7" id="KW-0902">Two-component regulatory system</keyword>
<dbReference type="InterPro" id="IPR003661">
    <property type="entry name" value="HisK_dim/P_dom"/>
</dbReference>
<dbReference type="CDD" id="cd06225">
    <property type="entry name" value="HAMP"/>
    <property type="match status" value="1"/>
</dbReference>
<dbReference type="FunFam" id="3.30.565.10:FF:000006">
    <property type="entry name" value="Sensor histidine kinase WalK"/>
    <property type="match status" value="1"/>
</dbReference>
<dbReference type="AlphaFoldDB" id="A0A2T3FU12"/>
<dbReference type="InterPro" id="IPR050736">
    <property type="entry name" value="Sensor_HK_Regulatory"/>
</dbReference>
<dbReference type="InterPro" id="IPR005467">
    <property type="entry name" value="His_kinase_dom"/>
</dbReference>
<organism evidence="12 13">
    <name type="scientific">Clostridium fessum</name>
    <dbReference type="NCBI Taxonomy" id="2126740"/>
    <lineage>
        <taxon>Bacteria</taxon>
        <taxon>Bacillati</taxon>
        <taxon>Bacillota</taxon>
        <taxon>Clostridia</taxon>
        <taxon>Eubacteriales</taxon>
        <taxon>Clostridiaceae</taxon>
        <taxon>Clostridium</taxon>
    </lineage>
</organism>
<feature type="transmembrane region" description="Helical" evidence="9">
    <location>
        <begin position="12"/>
        <end position="38"/>
    </location>
</feature>
<dbReference type="Gene3D" id="3.30.565.10">
    <property type="entry name" value="Histidine kinase-like ATPase, C-terminal domain"/>
    <property type="match status" value="1"/>
</dbReference>
<dbReference type="InterPro" id="IPR003594">
    <property type="entry name" value="HATPase_dom"/>
</dbReference>
<dbReference type="InterPro" id="IPR004358">
    <property type="entry name" value="Sig_transdc_His_kin-like_C"/>
</dbReference>
<dbReference type="Gene3D" id="1.10.287.130">
    <property type="match status" value="1"/>
</dbReference>
<dbReference type="Gene3D" id="6.10.340.10">
    <property type="match status" value="1"/>
</dbReference>
<dbReference type="InterPro" id="IPR036097">
    <property type="entry name" value="HisK_dim/P_sf"/>
</dbReference>
<keyword evidence="6 12" id="KW-0418">Kinase</keyword>
<evidence type="ECO:0000256" key="4">
    <source>
        <dbReference type="ARBA" id="ARBA00022553"/>
    </source>
</evidence>
<dbReference type="RefSeq" id="WP_106999951.1">
    <property type="nucleotide sequence ID" value="NZ_PYLO01000001.1"/>
</dbReference>
<evidence type="ECO:0000259" key="10">
    <source>
        <dbReference type="PROSITE" id="PS50109"/>
    </source>
</evidence>
<evidence type="ECO:0000256" key="2">
    <source>
        <dbReference type="ARBA" id="ARBA00004370"/>
    </source>
</evidence>
<dbReference type="SMART" id="SM00388">
    <property type="entry name" value="HisKA"/>
    <property type="match status" value="1"/>
</dbReference>
<protein>
    <recommendedName>
        <fullName evidence="3">histidine kinase</fullName>
        <ecNumber evidence="3">2.7.13.3</ecNumber>
    </recommendedName>
</protein>
<dbReference type="SUPFAM" id="SSF158472">
    <property type="entry name" value="HAMP domain-like"/>
    <property type="match status" value="1"/>
</dbReference>
<evidence type="ECO:0000313" key="13">
    <source>
        <dbReference type="Proteomes" id="UP000241048"/>
    </source>
</evidence>
<evidence type="ECO:0000256" key="9">
    <source>
        <dbReference type="SAM" id="Phobius"/>
    </source>
</evidence>
<dbReference type="CDD" id="cd00082">
    <property type="entry name" value="HisKA"/>
    <property type="match status" value="1"/>
</dbReference>
<evidence type="ECO:0000256" key="1">
    <source>
        <dbReference type="ARBA" id="ARBA00000085"/>
    </source>
</evidence>
<accession>A0A2T3FU12</accession>
<proteinExistence type="predicted"/>
<keyword evidence="9" id="KW-0812">Transmembrane</keyword>
<evidence type="ECO:0000256" key="6">
    <source>
        <dbReference type="ARBA" id="ARBA00022777"/>
    </source>
</evidence>
<feature type="domain" description="Histidine kinase" evidence="10">
    <location>
        <begin position="141"/>
        <end position="354"/>
    </location>
</feature>
<evidence type="ECO:0000256" key="3">
    <source>
        <dbReference type="ARBA" id="ARBA00012438"/>
    </source>
</evidence>
<evidence type="ECO:0000259" key="11">
    <source>
        <dbReference type="PROSITE" id="PS50885"/>
    </source>
</evidence>
<dbReference type="PANTHER" id="PTHR43711">
    <property type="entry name" value="TWO-COMPONENT HISTIDINE KINASE"/>
    <property type="match status" value="1"/>
</dbReference>
<reference evidence="12 13" key="1">
    <citation type="submission" date="2018-03" db="EMBL/GenBank/DDBJ databases">
        <title>Lachnoclostridium SNUG30386 gen.nov., sp.nov., isolated from human faeces.</title>
        <authorList>
            <person name="Seo B."/>
            <person name="Jeon K."/>
            <person name="Ko G."/>
        </authorList>
    </citation>
    <scope>NUCLEOTIDE SEQUENCE [LARGE SCALE GENOMIC DNA]</scope>
    <source>
        <strain evidence="12 13">SNUG30386</strain>
    </source>
</reference>
<dbReference type="EMBL" id="PYLO01000001">
    <property type="protein sequence ID" value="PST38766.1"/>
    <property type="molecule type" value="Genomic_DNA"/>
</dbReference>
<keyword evidence="9" id="KW-1133">Transmembrane helix</keyword>
<dbReference type="GO" id="GO:0000155">
    <property type="term" value="F:phosphorelay sensor kinase activity"/>
    <property type="evidence" value="ECO:0007669"/>
    <property type="project" value="InterPro"/>
</dbReference>
<dbReference type="SUPFAM" id="SSF55874">
    <property type="entry name" value="ATPase domain of HSP90 chaperone/DNA topoisomerase II/histidine kinase"/>
    <property type="match status" value="1"/>
</dbReference>
<evidence type="ECO:0000313" key="12">
    <source>
        <dbReference type="EMBL" id="PST38766.1"/>
    </source>
</evidence>
<dbReference type="PROSITE" id="PS50109">
    <property type="entry name" value="HIS_KIN"/>
    <property type="match status" value="1"/>
</dbReference>
<dbReference type="InterPro" id="IPR003660">
    <property type="entry name" value="HAMP_dom"/>
</dbReference>
<name>A0A2T3FU12_9CLOT</name>
<comment type="catalytic activity">
    <reaction evidence="1">
        <text>ATP + protein L-histidine = ADP + protein N-phospho-L-histidine.</text>
        <dbReference type="EC" id="2.7.13.3"/>
    </reaction>
</comment>
<dbReference type="Proteomes" id="UP000241048">
    <property type="component" value="Unassembled WGS sequence"/>
</dbReference>
<feature type="domain" description="HAMP" evidence="11">
    <location>
        <begin position="85"/>
        <end position="133"/>
    </location>
</feature>
<gene>
    <name evidence="12" type="ORF">C7U56_02120</name>
</gene>
<feature type="transmembrane region" description="Helical" evidence="9">
    <location>
        <begin position="58"/>
        <end position="79"/>
    </location>
</feature>
<keyword evidence="13" id="KW-1185">Reference proteome</keyword>
<keyword evidence="4" id="KW-0597">Phosphoprotein</keyword>
<evidence type="ECO:0000256" key="5">
    <source>
        <dbReference type="ARBA" id="ARBA00022679"/>
    </source>
</evidence>
<dbReference type="FunFam" id="1.10.287.130:FF:000001">
    <property type="entry name" value="Two-component sensor histidine kinase"/>
    <property type="match status" value="1"/>
</dbReference>
<dbReference type="PROSITE" id="PS50885">
    <property type="entry name" value="HAMP"/>
    <property type="match status" value="1"/>
</dbReference>
<dbReference type="GO" id="GO:0016020">
    <property type="term" value="C:membrane"/>
    <property type="evidence" value="ECO:0007669"/>
    <property type="project" value="UniProtKB-SubCell"/>
</dbReference>
<dbReference type="SMART" id="SM00387">
    <property type="entry name" value="HATPase_c"/>
    <property type="match status" value="1"/>
</dbReference>
<dbReference type="EC" id="2.7.13.3" evidence="3"/>
<comment type="subcellular location">
    <subcellularLocation>
        <location evidence="2">Membrane</location>
    </subcellularLocation>
</comment>
<dbReference type="Pfam" id="PF00512">
    <property type="entry name" value="HisKA"/>
    <property type="match status" value="1"/>
</dbReference>
<comment type="caution">
    <text evidence="12">The sequence shown here is derived from an EMBL/GenBank/DDBJ whole genome shotgun (WGS) entry which is preliminary data.</text>
</comment>
<dbReference type="CDD" id="cd00075">
    <property type="entry name" value="HATPase"/>
    <property type="match status" value="1"/>
</dbReference>
<dbReference type="Pfam" id="PF02518">
    <property type="entry name" value="HATPase_c"/>
    <property type="match status" value="1"/>
</dbReference>
<sequence length="355" mass="39918">MISKNFTKYFQIPLYWLTLLVFFFLVSSLMPMLTGYFVSLLTSGTDKHEVFRIFGPNFPSLMSFLSSLAFSIALSLFLWSKILCPIGSISLAAKQVADGDFSVHVPDSKSLQAICELTYNFNRMVQELNSIESLRNDFVTTVSHEFKTPLAAIEGYATLLQDPSLSEADRNEYTRIIIDSTRQLTTMTGNILLLSRLEKQEIVTGRTTFSLDEQIRQAILLLEPLWEKKHLNLDIDLTACKFYGNCEMLQQVWINLLQNAIKFTPAGGMLSAKLVITGDKVRVSIRDTGVGMDDATMKRIFEKFYSRNSDPNEKGNGLGLSITKRIIDLMHGTIEVSSQVDEGSCFTVILPLEKA</sequence>
<dbReference type="SUPFAM" id="SSF47384">
    <property type="entry name" value="Homodimeric domain of signal transducing histidine kinase"/>
    <property type="match status" value="1"/>
</dbReference>
<dbReference type="PRINTS" id="PR00344">
    <property type="entry name" value="BCTRLSENSOR"/>
</dbReference>
<evidence type="ECO:0000256" key="8">
    <source>
        <dbReference type="ARBA" id="ARBA00023136"/>
    </source>
</evidence>
<evidence type="ECO:0000256" key="7">
    <source>
        <dbReference type="ARBA" id="ARBA00023012"/>
    </source>
</evidence>
<dbReference type="SMART" id="SM00304">
    <property type="entry name" value="HAMP"/>
    <property type="match status" value="1"/>
</dbReference>
<keyword evidence="8 9" id="KW-0472">Membrane</keyword>
<dbReference type="InterPro" id="IPR036890">
    <property type="entry name" value="HATPase_C_sf"/>
</dbReference>